<protein>
    <recommendedName>
        <fullName evidence="4">Trehalase</fullName>
        <ecNumber evidence="3">3.2.1.28</ecNumber>
    </recommendedName>
    <alternativeName>
        <fullName evidence="5">Alpha,alpha-trehalase</fullName>
    </alternativeName>
    <alternativeName>
        <fullName evidence="6">Alpha,alpha-trehalose glucohydrolase</fullName>
    </alternativeName>
</protein>
<evidence type="ECO:0000313" key="7">
    <source>
        <dbReference type="Proteomes" id="UP000504640"/>
    </source>
</evidence>
<accession>A0A6J3II25</accession>
<dbReference type="InterPro" id="IPR012341">
    <property type="entry name" value="6hp_glycosidase-like_sf"/>
</dbReference>
<dbReference type="Pfam" id="PF01204">
    <property type="entry name" value="Trehalase"/>
    <property type="match status" value="1"/>
</dbReference>
<dbReference type="GO" id="GO:0005993">
    <property type="term" value="P:trehalose catabolic process"/>
    <property type="evidence" value="ECO:0007669"/>
    <property type="project" value="TreeGrafter"/>
</dbReference>
<dbReference type="SUPFAM" id="SSF48208">
    <property type="entry name" value="Six-hairpin glycosidases"/>
    <property type="match status" value="1"/>
</dbReference>
<sequence>MKYRALRAQRLAALNAVLWDEEAGAWFDYDLENKKKNGEFYPSNLTPLWAGCFSDPGMADKALKYLEDSRILIYQYVPELDPNQL</sequence>
<dbReference type="PANTHER" id="PTHR23403">
    <property type="entry name" value="TREHALASE"/>
    <property type="match status" value="1"/>
</dbReference>
<proteinExistence type="inferred from homology"/>
<dbReference type="PANTHER" id="PTHR23403:SF1">
    <property type="entry name" value="TREHALASE"/>
    <property type="match status" value="1"/>
</dbReference>
<dbReference type="EC" id="3.2.1.28" evidence="3"/>
<evidence type="ECO:0000256" key="1">
    <source>
        <dbReference type="ARBA" id="ARBA00001576"/>
    </source>
</evidence>
<gene>
    <name evidence="8" type="primary">LOC116556436</name>
</gene>
<dbReference type="GeneID" id="116556436"/>
<dbReference type="Gene3D" id="1.50.10.10">
    <property type="match status" value="1"/>
</dbReference>
<dbReference type="GO" id="GO:0004555">
    <property type="term" value="F:alpha,alpha-trehalase activity"/>
    <property type="evidence" value="ECO:0007669"/>
    <property type="project" value="UniProtKB-EC"/>
</dbReference>
<evidence type="ECO:0000256" key="2">
    <source>
        <dbReference type="ARBA" id="ARBA00005615"/>
    </source>
</evidence>
<dbReference type="Proteomes" id="UP000504640">
    <property type="component" value="Unplaced"/>
</dbReference>
<evidence type="ECO:0000256" key="4">
    <source>
        <dbReference type="ARBA" id="ARBA00019905"/>
    </source>
</evidence>
<reference evidence="8" key="1">
    <citation type="submission" date="2025-08" db="UniProtKB">
        <authorList>
            <consortium name="RefSeq"/>
        </authorList>
    </citation>
    <scope>IDENTIFICATION</scope>
    <source>
        <tissue evidence="8">Blood</tissue>
    </source>
</reference>
<comment type="similarity">
    <text evidence="2">Belongs to the glycosyl hydrolase 37 family.</text>
</comment>
<evidence type="ECO:0000313" key="8">
    <source>
        <dbReference type="RefSeq" id="XP_032141674.1"/>
    </source>
</evidence>
<dbReference type="AlphaFoldDB" id="A0A6J3II25"/>
<comment type="catalytic activity">
    <reaction evidence="1">
        <text>alpha,alpha-trehalose + H2O = alpha-D-glucose + beta-D-glucose</text>
        <dbReference type="Rhea" id="RHEA:32675"/>
        <dbReference type="ChEBI" id="CHEBI:15377"/>
        <dbReference type="ChEBI" id="CHEBI:15903"/>
        <dbReference type="ChEBI" id="CHEBI:16551"/>
        <dbReference type="ChEBI" id="CHEBI:17925"/>
        <dbReference type="EC" id="3.2.1.28"/>
    </reaction>
</comment>
<evidence type="ECO:0000256" key="5">
    <source>
        <dbReference type="ARBA" id="ARBA00030473"/>
    </source>
</evidence>
<dbReference type="InterPro" id="IPR008928">
    <property type="entry name" value="6-hairpin_glycosidase_sf"/>
</dbReference>
<dbReference type="InterPro" id="IPR001661">
    <property type="entry name" value="Glyco_hydro_37"/>
</dbReference>
<evidence type="ECO:0000256" key="6">
    <source>
        <dbReference type="ARBA" id="ARBA00031637"/>
    </source>
</evidence>
<keyword evidence="7" id="KW-1185">Reference proteome</keyword>
<organism evidence="7 8">
    <name type="scientific">Sapajus apella</name>
    <name type="common">Brown-capped capuchin</name>
    <name type="synonym">Cebus apella</name>
    <dbReference type="NCBI Taxonomy" id="9515"/>
    <lineage>
        <taxon>Eukaryota</taxon>
        <taxon>Metazoa</taxon>
        <taxon>Chordata</taxon>
        <taxon>Craniata</taxon>
        <taxon>Vertebrata</taxon>
        <taxon>Euteleostomi</taxon>
        <taxon>Mammalia</taxon>
        <taxon>Eutheria</taxon>
        <taxon>Euarchontoglires</taxon>
        <taxon>Primates</taxon>
        <taxon>Haplorrhini</taxon>
        <taxon>Platyrrhini</taxon>
        <taxon>Cebidae</taxon>
        <taxon>Cebinae</taxon>
        <taxon>Sapajus</taxon>
    </lineage>
</organism>
<evidence type="ECO:0000256" key="3">
    <source>
        <dbReference type="ARBA" id="ARBA00012757"/>
    </source>
</evidence>
<name>A0A6J3II25_SAPAP</name>
<dbReference type="RefSeq" id="XP_032141674.1">
    <property type="nucleotide sequence ID" value="XM_032285783.1"/>
</dbReference>